<organism evidence="1">
    <name type="scientific">marine sediment metagenome</name>
    <dbReference type="NCBI Taxonomy" id="412755"/>
    <lineage>
        <taxon>unclassified sequences</taxon>
        <taxon>metagenomes</taxon>
        <taxon>ecological metagenomes</taxon>
    </lineage>
</organism>
<reference evidence="1" key="1">
    <citation type="journal article" date="2014" name="Front. Microbiol.">
        <title>High frequency of phylogenetically diverse reductive dehalogenase-homologous genes in deep subseafloor sedimentary metagenomes.</title>
        <authorList>
            <person name="Kawai M."/>
            <person name="Futagami T."/>
            <person name="Toyoda A."/>
            <person name="Takaki Y."/>
            <person name="Nishi S."/>
            <person name="Hori S."/>
            <person name="Arai W."/>
            <person name="Tsubouchi T."/>
            <person name="Morono Y."/>
            <person name="Uchiyama I."/>
            <person name="Ito T."/>
            <person name="Fujiyama A."/>
            <person name="Inagaki F."/>
            <person name="Takami H."/>
        </authorList>
    </citation>
    <scope>NUCLEOTIDE SEQUENCE</scope>
    <source>
        <strain evidence="1">Expedition CK06-06</strain>
    </source>
</reference>
<name>X0W1B9_9ZZZZ</name>
<dbReference type="EMBL" id="BARS01039280">
    <property type="protein sequence ID" value="GAG17142.1"/>
    <property type="molecule type" value="Genomic_DNA"/>
</dbReference>
<gene>
    <name evidence="1" type="ORF">S01H1_59999</name>
</gene>
<feature type="non-terminal residue" evidence="1">
    <location>
        <position position="131"/>
    </location>
</feature>
<evidence type="ECO:0000313" key="1">
    <source>
        <dbReference type="EMBL" id="GAG17142.1"/>
    </source>
</evidence>
<sequence>MPNIGLKISGNPGISESVDLILTSTDTNVASIINALGNNASVFLRDTIIVTAAQEITVSGLTFTRNPDAIIEYSGSGNIDYIFKINSDDCNLDLNLEYTGTGTVTSGLVIDGDNNILKEESLIKMNNGSEG</sequence>
<accession>X0W1B9</accession>
<protein>
    <submittedName>
        <fullName evidence="1">Uncharacterized protein</fullName>
    </submittedName>
</protein>
<proteinExistence type="predicted"/>
<dbReference type="AlphaFoldDB" id="X0W1B9"/>
<comment type="caution">
    <text evidence="1">The sequence shown here is derived from an EMBL/GenBank/DDBJ whole genome shotgun (WGS) entry which is preliminary data.</text>
</comment>